<proteinExistence type="predicted"/>
<reference evidence="1" key="1">
    <citation type="submission" date="2018-05" db="EMBL/GenBank/DDBJ databases">
        <authorList>
            <person name="Lanie J.A."/>
            <person name="Ng W.-L."/>
            <person name="Kazmierczak K.M."/>
            <person name="Andrzejewski T.M."/>
            <person name="Davidsen T.M."/>
            <person name="Wayne K.J."/>
            <person name="Tettelin H."/>
            <person name="Glass J.I."/>
            <person name="Rusch D."/>
            <person name="Podicherti R."/>
            <person name="Tsui H.-C.T."/>
            <person name="Winkler M.E."/>
        </authorList>
    </citation>
    <scope>NUCLEOTIDE SEQUENCE</scope>
</reference>
<evidence type="ECO:0000313" key="1">
    <source>
        <dbReference type="EMBL" id="SVB78156.1"/>
    </source>
</evidence>
<name>A0A382GSR4_9ZZZZ</name>
<accession>A0A382GSR4</accession>
<dbReference type="EMBL" id="UINC01057224">
    <property type="protein sequence ID" value="SVB78156.1"/>
    <property type="molecule type" value="Genomic_DNA"/>
</dbReference>
<dbReference type="AlphaFoldDB" id="A0A382GSR4"/>
<organism evidence="1">
    <name type="scientific">marine metagenome</name>
    <dbReference type="NCBI Taxonomy" id="408172"/>
    <lineage>
        <taxon>unclassified sequences</taxon>
        <taxon>metagenomes</taxon>
        <taxon>ecological metagenomes</taxon>
    </lineage>
</organism>
<sequence length="84" mass="9359">MLFNAVIDPEMTRLYQGPIVTSYVRAGIHVQDQTCDKLLRRSIQIDDTLDNILPAHKILGRIEFGGVRIVGQIGRGENGLISKI</sequence>
<protein>
    <submittedName>
        <fullName evidence="1">Uncharacterized protein</fullName>
    </submittedName>
</protein>
<gene>
    <name evidence="1" type="ORF">METZ01_LOCUS231010</name>
</gene>